<evidence type="ECO:0000313" key="5">
    <source>
        <dbReference type="EMBL" id="MBJ8325123.1"/>
    </source>
</evidence>
<keyword evidence="4" id="KW-0804">Transcription</keyword>
<name>A0ABS0ZGW2_9STRE</name>
<keyword evidence="3" id="KW-0238">DNA-binding</keyword>
<sequence length="145" mass="16788">MKSISDAEWEVMRVIWTFKETTSKEIIAVLSPKKEWSTSTIKTLLARLVEKGLVTSYRQGKHYIYSPLISEEEAQYSELKKSFARICQKKHAGLLLQLLDETLMTNDDLQTFSKKLAQKKQNTVEEVYCNCVPGQCLCMHHRKES</sequence>
<proteinExistence type="inferred from homology"/>
<dbReference type="SUPFAM" id="SSF46785">
    <property type="entry name" value="Winged helix' DNA-binding domain"/>
    <property type="match status" value="1"/>
</dbReference>
<evidence type="ECO:0000256" key="2">
    <source>
        <dbReference type="ARBA" id="ARBA00023015"/>
    </source>
</evidence>
<evidence type="ECO:0000256" key="1">
    <source>
        <dbReference type="ARBA" id="ARBA00011046"/>
    </source>
</evidence>
<dbReference type="Proteomes" id="UP000653045">
    <property type="component" value="Unassembled WGS sequence"/>
</dbReference>
<protein>
    <submittedName>
        <fullName evidence="5">CopY/TcrY family copper transport repressor</fullName>
    </submittedName>
</protein>
<gene>
    <name evidence="5" type="ORF">JHK62_00310</name>
</gene>
<accession>A0ABS0ZGW2</accession>
<keyword evidence="6" id="KW-1185">Reference proteome</keyword>
<dbReference type="InterPro" id="IPR036388">
    <property type="entry name" value="WH-like_DNA-bd_sf"/>
</dbReference>
<evidence type="ECO:0000313" key="6">
    <source>
        <dbReference type="Proteomes" id="UP000653045"/>
    </source>
</evidence>
<keyword evidence="2" id="KW-0805">Transcription regulation</keyword>
<dbReference type="NCBIfam" id="TIGR02698">
    <property type="entry name" value="CopY_TcrY"/>
    <property type="match status" value="1"/>
</dbReference>
<evidence type="ECO:0000256" key="4">
    <source>
        <dbReference type="ARBA" id="ARBA00023163"/>
    </source>
</evidence>
<reference evidence="5 6" key="1">
    <citation type="journal article" date="2021" name="Int. J. Syst. Evol. Microbiol.">
        <title>Streptococcus vicugnae sp. nov., isolated from faeces of alpacas (Vicugna pacos) and cattle (Bos taurus), Streptococcus zalophi sp. nov., and Streptococcus pacificus sp. nov., isolated from respiratory tract of California sea lions (Zalophus californianus).</title>
        <authorList>
            <person name="Volokhov D.V."/>
            <person name="Zagorodnyaya T.A."/>
            <person name="Shen Z."/>
            <person name="Blom J."/>
            <person name="Furtak V.A."/>
            <person name="Eisenberg T."/>
            <person name="Fan P."/>
            <person name="Jeong K.C."/>
            <person name="Gao Y."/>
            <person name="Zhang S."/>
            <person name="Amselle M."/>
        </authorList>
    </citation>
    <scope>NUCLEOTIDE SEQUENCE [LARGE SCALE GENOMIC DNA]</scope>
    <source>
        <strain evidence="5 6">CSL7591</strain>
    </source>
</reference>
<dbReference type="EMBL" id="JAENBO010000001">
    <property type="protein sequence ID" value="MBJ8325123.1"/>
    <property type="molecule type" value="Genomic_DNA"/>
</dbReference>
<dbReference type="Gene3D" id="1.10.10.10">
    <property type="entry name" value="Winged helix-like DNA-binding domain superfamily/Winged helix DNA-binding domain"/>
    <property type="match status" value="1"/>
</dbReference>
<dbReference type="RefSeq" id="WP_199574697.1">
    <property type="nucleotide sequence ID" value="NZ_JAENBO010000001.1"/>
</dbReference>
<evidence type="ECO:0000256" key="3">
    <source>
        <dbReference type="ARBA" id="ARBA00023125"/>
    </source>
</evidence>
<dbReference type="InterPro" id="IPR014071">
    <property type="entry name" value="Cu_transp_CopY/TcrY"/>
</dbReference>
<organism evidence="5 6">
    <name type="scientific">Streptococcus pacificus</name>
    <dbReference type="NCBI Taxonomy" id="2740577"/>
    <lineage>
        <taxon>Bacteria</taxon>
        <taxon>Bacillati</taxon>
        <taxon>Bacillota</taxon>
        <taxon>Bacilli</taxon>
        <taxon>Lactobacillales</taxon>
        <taxon>Streptococcaceae</taxon>
        <taxon>Streptococcus</taxon>
    </lineage>
</organism>
<comment type="caution">
    <text evidence="5">The sequence shown here is derived from an EMBL/GenBank/DDBJ whole genome shotgun (WGS) entry which is preliminary data.</text>
</comment>
<dbReference type="InterPro" id="IPR005650">
    <property type="entry name" value="BlaI_family"/>
</dbReference>
<dbReference type="InterPro" id="IPR036390">
    <property type="entry name" value="WH_DNA-bd_sf"/>
</dbReference>
<dbReference type="PIRSF" id="PIRSF019455">
    <property type="entry name" value="CopR_AtkY"/>
    <property type="match status" value="1"/>
</dbReference>
<comment type="similarity">
    <text evidence="1">Belongs to the BlaI transcriptional regulatory family.</text>
</comment>
<dbReference type="Pfam" id="PF03965">
    <property type="entry name" value="Penicillinase_R"/>
    <property type="match status" value="1"/>
</dbReference>